<dbReference type="RefSeq" id="WP_110389976.1">
    <property type="nucleotide sequence ID" value="NZ_QJKI01000004.1"/>
</dbReference>
<accession>A0A318KUP0</accession>
<evidence type="ECO:0000256" key="1">
    <source>
        <dbReference type="ARBA" id="ARBA00023121"/>
    </source>
</evidence>
<dbReference type="EMBL" id="QJKI01000004">
    <property type="protein sequence ID" value="PXX80282.1"/>
    <property type="molecule type" value="Genomic_DNA"/>
</dbReference>
<sequence length="86" mass="9829">MSDLQARFEQAQTDLKSLSERPDNAVLLELYALYKQATAGDVSGERPGMMDFINRAKYDAWERYRGYSSEAAMERYLEVANAQLGR</sequence>
<dbReference type="PANTHER" id="PTHR23310">
    <property type="entry name" value="ACYL-COA-BINDING PROTEIN, ACBP"/>
    <property type="match status" value="1"/>
</dbReference>
<evidence type="ECO:0000313" key="3">
    <source>
        <dbReference type="EMBL" id="PXX80282.1"/>
    </source>
</evidence>
<dbReference type="PANTHER" id="PTHR23310:SF62">
    <property type="entry name" value="ACYL-COA BINDING PROTEIN 1, ISOFORM A"/>
    <property type="match status" value="1"/>
</dbReference>
<proteinExistence type="predicted"/>
<dbReference type="OrthoDB" id="5625302at2"/>
<dbReference type="PRINTS" id="PR00689">
    <property type="entry name" value="ACOABINDINGP"/>
</dbReference>
<dbReference type="GO" id="GO:0000062">
    <property type="term" value="F:fatty-acyl-CoA binding"/>
    <property type="evidence" value="ECO:0007669"/>
    <property type="project" value="InterPro"/>
</dbReference>
<protein>
    <submittedName>
        <fullName evidence="3">Acyl-CoA-binding protein</fullName>
    </submittedName>
</protein>
<gene>
    <name evidence="3" type="ORF">DFR34_10453</name>
</gene>
<evidence type="ECO:0000313" key="4">
    <source>
        <dbReference type="Proteomes" id="UP000247555"/>
    </source>
</evidence>
<dbReference type="PROSITE" id="PS51228">
    <property type="entry name" value="ACB_2"/>
    <property type="match status" value="1"/>
</dbReference>
<keyword evidence="1" id="KW-0446">Lipid-binding</keyword>
<name>A0A318KUP0_9NEIS</name>
<dbReference type="Gene3D" id="1.20.80.10">
    <property type="match status" value="1"/>
</dbReference>
<dbReference type="GO" id="GO:0006631">
    <property type="term" value="P:fatty acid metabolic process"/>
    <property type="evidence" value="ECO:0007669"/>
    <property type="project" value="TreeGrafter"/>
</dbReference>
<dbReference type="AlphaFoldDB" id="A0A318KUP0"/>
<evidence type="ECO:0000259" key="2">
    <source>
        <dbReference type="PROSITE" id="PS51228"/>
    </source>
</evidence>
<dbReference type="SUPFAM" id="SSF47027">
    <property type="entry name" value="Acyl-CoA binding protein"/>
    <property type="match status" value="1"/>
</dbReference>
<dbReference type="InterPro" id="IPR035984">
    <property type="entry name" value="Acyl-CoA-binding_sf"/>
</dbReference>
<keyword evidence="4" id="KW-1185">Reference proteome</keyword>
<reference evidence="3 4" key="1">
    <citation type="submission" date="2018-05" db="EMBL/GenBank/DDBJ databases">
        <title>Genomic Encyclopedia of Type Strains, Phase IV (KMG-IV): sequencing the most valuable type-strain genomes for metagenomic binning, comparative biology and taxonomic classification.</title>
        <authorList>
            <person name="Goeker M."/>
        </authorList>
    </citation>
    <scope>NUCLEOTIDE SEQUENCE [LARGE SCALE GENOMIC DNA]</scope>
    <source>
        <strain evidence="3 4">DSM 29661</strain>
    </source>
</reference>
<dbReference type="InterPro" id="IPR014352">
    <property type="entry name" value="FERM/acyl-CoA-bd_prot_sf"/>
</dbReference>
<dbReference type="Pfam" id="PF00887">
    <property type="entry name" value="ACBP"/>
    <property type="match status" value="1"/>
</dbReference>
<dbReference type="InterPro" id="IPR000582">
    <property type="entry name" value="Acyl-CoA-binding_protein"/>
</dbReference>
<feature type="domain" description="ACB" evidence="2">
    <location>
        <begin position="4"/>
        <end position="86"/>
    </location>
</feature>
<dbReference type="Proteomes" id="UP000247555">
    <property type="component" value="Unassembled WGS sequence"/>
</dbReference>
<organism evidence="3 4">
    <name type="scientific">Rivihabitans pingtungensis</name>
    <dbReference type="NCBI Taxonomy" id="1054498"/>
    <lineage>
        <taxon>Bacteria</taxon>
        <taxon>Pseudomonadati</taxon>
        <taxon>Pseudomonadota</taxon>
        <taxon>Betaproteobacteria</taxon>
        <taxon>Neisseriales</taxon>
        <taxon>Aquaspirillaceae</taxon>
        <taxon>Rivihabitans</taxon>
    </lineage>
</organism>
<comment type="caution">
    <text evidence="3">The sequence shown here is derived from an EMBL/GenBank/DDBJ whole genome shotgun (WGS) entry which is preliminary data.</text>
</comment>